<dbReference type="AlphaFoldDB" id="A0AAV3A8U7"/>
<protein>
    <submittedName>
        <fullName evidence="1">Uncharacterized protein</fullName>
    </submittedName>
</protein>
<keyword evidence="2" id="KW-1185">Reference proteome</keyword>
<dbReference type="Proteomes" id="UP001181693">
    <property type="component" value="Unassembled WGS sequence"/>
</dbReference>
<proteinExistence type="predicted"/>
<accession>A0AAV3A8U7</accession>
<name>A0AAV3A8U7_PYXAD</name>
<comment type="caution">
    <text evidence="1">The sequence shown here is derived from an EMBL/GenBank/DDBJ whole genome shotgun (WGS) entry which is preliminary data.</text>
</comment>
<dbReference type="EMBL" id="DYDO01000003">
    <property type="protein sequence ID" value="DBA27631.1"/>
    <property type="molecule type" value="Genomic_DNA"/>
</dbReference>
<evidence type="ECO:0000313" key="1">
    <source>
        <dbReference type="EMBL" id="DBA27631.1"/>
    </source>
</evidence>
<organism evidence="1 2">
    <name type="scientific">Pyxicephalus adspersus</name>
    <name type="common">African bullfrog</name>
    <dbReference type="NCBI Taxonomy" id="30357"/>
    <lineage>
        <taxon>Eukaryota</taxon>
        <taxon>Metazoa</taxon>
        <taxon>Chordata</taxon>
        <taxon>Craniata</taxon>
        <taxon>Vertebrata</taxon>
        <taxon>Euteleostomi</taxon>
        <taxon>Amphibia</taxon>
        <taxon>Batrachia</taxon>
        <taxon>Anura</taxon>
        <taxon>Neobatrachia</taxon>
        <taxon>Ranoidea</taxon>
        <taxon>Pyxicephalidae</taxon>
        <taxon>Pyxicephalinae</taxon>
        <taxon>Pyxicephalus</taxon>
    </lineage>
</organism>
<evidence type="ECO:0000313" key="2">
    <source>
        <dbReference type="Proteomes" id="UP001181693"/>
    </source>
</evidence>
<reference evidence="1" key="1">
    <citation type="thesis" date="2020" institute="ProQuest LLC" country="789 East Eisenhower Parkway, Ann Arbor, MI, USA">
        <title>Comparative Genomics and Chromosome Evolution.</title>
        <authorList>
            <person name="Mudd A.B."/>
        </authorList>
    </citation>
    <scope>NUCLEOTIDE SEQUENCE</scope>
    <source>
        <strain evidence="1">1538</strain>
        <tissue evidence="1">Blood</tissue>
    </source>
</reference>
<gene>
    <name evidence="1" type="ORF">GDO54_008100</name>
</gene>
<sequence length="117" mass="13218">MPSFCTPVAALCEFSGTIALPCHRKTFFMYFNAANCTSWRMGTRCSNHRRHLIFLKPAILLPLPLPSNYCPFCMVACTPISSFSISMQYLYFQTKHGTLGNSQNSISIISYLHHTES</sequence>